<dbReference type="CDD" id="cd10917">
    <property type="entry name" value="CE4_NodB_like_6s_7s"/>
    <property type="match status" value="1"/>
</dbReference>
<evidence type="ECO:0000256" key="1">
    <source>
        <dbReference type="ARBA" id="ARBA00022723"/>
    </source>
</evidence>
<dbReference type="Proteomes" id="UP001354989">
    <property type="component" value="Chromosome"/>
</dbReference>
<dbReference type="InterPro" id="IPR050248">
    <property type="entry name" value="Polysacc_deacetylase_ArnD"/>
</dbReference>
<evidence type="ECO:0000313" key="5">
    <source>
        <dbReference type="Proteomes" id="UP001354989"/>
    </source>
</evidence>
<name>A0ABM7VFA1_9BACT</name>
<dbReference type="SUPFAM" id="SSF88713">
    <property type="entry name" value="Glycoside hydrolase/deacetylase"/>
    <property type="match status" value="1"/>
</dbReference>
<accession>A0ABM7VFA1</accession>
<feature type="domain" description="NodB homology" evidence="3">
    <location>
        <begin position="29"/>
        <end position="211"/>
    </location>
</feature>
<dbReference type="InterPro" id="IPR002509">
    <property type="entry name" value="NODB_dom"/>
</dbReference>
<dbReference type="PANTHER" id="PTHR10587">
    <property type="entry name" value="GLYCOSYL TRANSFERASE-RELATED"/>
    <property type="match status" value="1"/>
</dbReference>
<evidence type="ECO:0000256" key="2">
    <source>
        <dbReference type="ARBA" id="ARBA00022801"/>
    </source>
</evidence>
<keyword evidence="1" id="KW-0479">Metal-binding</keyword>
<dbReference type="PROSITE" id="PS51677">
    <property type="entry name" value="NODB"/>
    <property type="match status" value="1"/>
</dbReference>
<reference evidence="4 5" key="1">
    <citation type="submission" date="2021-12" db="EMBL/GenBank/DDBJ databases">
        <title>Genome sequencing of bacteria with rrn-lacking chromosome and rrn-plasmid.</title>
        <authorList>
            <person name="Anda M."/>
            <person name="Iwasaki W."/>
        </authorList>
    </citation>
    <scope>NUCLEOTIDE SEQUENCE [LARGE SCALE GENOMIC DNA]</scope>
    <source>
        <strain evidence="4 5">NBRC 101262</strain>
    </source>
</reference>
<dbReference type="Pfam" id="PF01522">
    <property type="entry name" value="Polysacc_deac_1"/>
    <property type="match status" value="1"/>
</dbReference>
<dbReference type="PANTHER" id="PTHR10587:SF133">
    <property type="entry name" value="CHITIN DEACETYLASE 1-RELATED"/>
    <property type="match status" value="1"/>
</dbReference>
<evidence type="ECO:0000259" key="3">
    <source>
        <dbReference type="PROSITE" id="PS51677"/>
    </source>
</evidence>
<dbReference type="EMBL" id="AP025292">
    <property type="protein sequence ID" value="BDC99637.1"/>
    <property type="molecule type" value="Genomic_DNA"/>
</dbReference>
<dbReference type="InterPro" id="IPR011330">
    <property type="entry name" value="Glyco_hydro/deAcase_b/a-brl"/>
</dbReference>
<gene>
    <name evidence="4" type="ORF">PEPS_19180</name>
</gene>
<sequence length="213" mass="25164">MGLIKPHRIPDCIQRWFSDYTFRKSTDQKVIYLTFDDGPIPEVTPWVLECLEEYGAKATFFVVGDNVRKYPQVYAQLLERGHVVGNHTFNHLQGWKTKKEDYLKNIDKCQHILEEEDFPERSRPLFRPPHGRMRPSQARILKQHYEIILWDVLSCDYDGSLSKEEILMKSVKLSRNGSVIVFHDSLKSEKNIKFVLPRYLSHFSKKGYKFKTL</sequence>
<protein>
    <submittedName>
        <fullName evidence="4">Polysaccharide deacetylase</fullName>
    </submittedName>
</protein>
<proteinExistence type="predicted"/>
<organism evidence="4 5">
    <name type="scientific">Persicobacter psychrovividus</name>
    <dbReference type="NCBI Taxonomy" id="387638"/>
    <lineage>
        <taxon>Bacteria</taxon>
        <taxon>Pseudomonadati</taxon>
        <taxon>Bacteroidota</taxon>
        <taxon>Cytophagia</taxon>
        <taxon>Cytophagales</taxon>
        <taxon>Persicobacteraceae</taxon>
        <taxon>Persicobacter</taxon>
    </lineage>
</organism>
<dbReference type="Gene3D" id="3.20.20.370">
    <property type="entry name" value="Glycoside hydrolase/deacetylase"/>
    <property type="match status" value="1"/>
</dbReference>
<keyword evidence="5" id="KW-1185">Reference proteome</keyword>
<keyword evidence="2" id="KW-0378">Hydrolase</keyword>
<dbReference type="RefSeq" id="WP_338396922.1">
    <property type="nucleotide sequence ID" value="NZ_AP025292.1"/>
</dbReference>
<evidence type="ECO:0000313" key="4">
    <source>
        <dbReference type="EMBL" id="BDC99637.1"/>
    </source>
</evidence>